<feature type="signal peptide" evidence="2">
    <location>
        <begin position="1"/>
        <end position="21"/>
    </location>
</feature>
<accession>A0A8H5E9V0</accession>
<feature type="chain" id="PRO_5034424458" description="Apple domain-containing protein" evidence="2">
    <location>
        <begin position="22"/>
        <end position="379"/>
    </location>
</feature>
<name>A0A8H5E9V0_9HYPO</name>
<feature type="region of interest" description="Disordered" evidence="1">
    <location>
        <begin position="120"/>
        <end position="158"/>
    </location>
</feature>
<sequence length="379" mass="39560">MWSTSAIFYLGVLGLLRGCSANGQESCVTIVATAPLGKAVPTVTQTRTVTGKLQVIVNRTPVPQSTDVVTSTTVTTSVTTSTSTSITTSSTSTDSTSTLTLPGSSTISTPAGFTPIFSSLPNSASKKKKRHAIRGAASPLVLKSKRAPKTSPKTSLKTLPKTYPKQVNCLTTVTSWMRSTVIRTATKAQFVTRDPVTTTISTTKTLTSTSWLSTPDALSTSWTTSTVPSTFVTTSTTTTFSTSTNTVVVPTYTATVYAQCVDNTNGFANNIAGTENTFGIQSASVPYAQGYYQAYSSSATTPLACCNACAALPLCAMSEFDVRSQAGRKCLLIISSHATCAFGDYTGQAALSVNGQTIASDTGLFLSNGNCGTFNSYVN</sequence>
<organism evidence="3 4">
    <name type="scientific">Fusarium anthophilum</name>
    <dbReference type="NCBI Taxonomy" id="48485"/>
    <lineage>
        <taxon>Eukaryota</taxon>
        <taxon>Fungi</taxon>
        <taxon>Dikarya</taxon>
        <taxon>Ascomycota</taxon>
        <taxon>Pezizomycotina</taxon>
        <taxon>Sordariomycetes</taxon>
        <taxon>Hypocreomycetidae</taxon>
        <taxon>Hypocreales</taxon>
        <taxon>Nectriaceae</taxon>
        <taxon>Fusarium</taxon>
        <taxon>Fusarium fujikuroi species complex</taxon>
    </lineage>
</organism>
<comment type="caution">
    <text evidence="3">The sequence shown here is derived from an EMBL/GenBank/DDBJ whole genome shotgun (WGS) entry which is preliminary data.</text>
</comment>
<dbReference type="AlphaFoldDB" id="A0A8H5E9V0"/>
<evidence type="ECO:0000256" key="2">
    <source>
        <dbReference type="SAM" id="SignalP"/>
    </source>
</evidence>
<dbReference type="EMBL" id="JABEVY010000062">
    <property type="protein sequence ID" value="KAF5252021.1"/>
    <property type="molecule type" value="Genomic_DNA"/>
</dbReference>
<evidence type="ECO:0008006" key="5">
    <source>
        <dbReference type="Google" id="ProtNLM"/>
    </source>
</evidence>
<keyword evidence="4" id="KW-1185">Reference proteome</keyword>
<dbReference type="Proteomes" id="UP000573603">
    <property type="component" value="Unassembled WGS sequence"/>
</dbReference>
<feature type="region of interest" description="Disordered" evidence="1">
    <location>
        <begin position="79"/>
        <end position="103"/>
    </location>
</feature>
<keyword evidence="2" id="KW-0732">Signal</keyword>
<evidence type="ECO:0000313" key="4">
    <source>
        <dbReference type="Proteomes" id="UP000573603"/>
    </source>
</evidence>
<protein>
    <recommendedName>
        <fullName evidence="5">Apple domain-containing protein</fullName>
    </recommendedName>
</protein>
<reference evidence="3 4" key="1">
    <citation type="journal article" date="2020" name="BMC Genomics">
        <title>Correction to: Identification and distribution of gene clusters required for synthesis of sphingolipid metabolism inhibitors in diverse species of the filamentous fungus Fusarium.</title>
        <authorList>
            <person name="Kim H.S."/>
            <person name="Lohmar J.M."/>
            <person name="Busman M."/>
            <person name="Brown D.W."/>
            <person name="Naumann T.A."/>
            <person name="Divon H.H."/>
            <person name="Lysoe E."/>
            <person name="Uhlig S."/>
            <person name="Proctor R.H."/>
        </authorList>
    </citation>
    <scope>NUCLEOTIDE SEQUENCE [LARGE SCALE GENOMIC DNA]</scope>
    <source>
        <strain evidence="3 4">NRRL 25214</strain>
    </source>
</reference>
<gene>
    <name evidence="3" type="ORF">FANTH_2975</name>
</gene>
<evidence type="ECO:0000313" key="3">
    <source>
        <dbReference type="EMBL" id="KAF5252021.1"/>
    </source>
</evidence>
<proteinExistence type="predicted"/>
<evidence type="ECO:0000256" key="1">
    <source>
        <dbReference type="SAM" id="MobiDB-lite"/>
    </source>
</evidence>